<proteinExistence type="predicted"/>
<dbReference type="PROSITE" id="PS51257">
    <property type="entry name" value="PROKAR_LIPOPROTEIN"/>
    <property type="match status" value="1"/>
</dbReference>
<dbReference type="PANTHER" id="PTHR38008:SF2">
    <property type="entry name" value="HEMOLYSIN"/>
    <property type="match status" value="1"/>
</dbReference>
<dbReference type="InterPro" id="IPR005590">
    <property type="entry name" value="DUF333"/>
</dbReference>
<accession>A0A2A2MF67</accession>
<organism evidence="1 2">
    <name type="scientific">Hafnia paralvei</name>
    <dbReference type="NCBI Taxonomy" id="546367"/>
    <lineage>
        <taxon>Bacteria</taxon>
        <taxon>Pseudomonadati</taxon>
        <taxon>Pseudomonadota</taxon>
        <taxon>Gammaproteobacteria</taxon>
        <taxon>Enterobacterales</taxon>
        <taxon>Hafniaceae</taxon>
        <taxon>Hafnia</taxon>
    </lineage>
</organism>
<gene>
    <name evidence="1" type="ORF">CJD50_06960</name>
</gene>
<dbReference type="RefSeq" id="WP_008813828.1">
    <property type="nucleotide sequence ID" value="NZ_CALECD010000035.1"/>
</dbReference>
<dbReference type="OrthoDB" id="148878at2"/>
<reference evidence="1 2" key="1">
    <citation type="submission" date="2017-08" db="EMBL/GenBank/DDBJ databases">
        <title>Draft Genome Sequence of Hafnia alvei CITHA-6 Isolated from Raw Bovine Milk.</title>
        <authorList>
            <person name="Culligan E.P."/>
            <person name="Mcsweeney A."/>
            <person name="O'Doherty C."/>
            <person name="Gleeson E."/>
            <person name="O'Riordan D."/>
            <person name="Sleator R.D."/>
        </authorList>
    </citation>
    <scope>NUCLEOTIDE SEQUENCE [LARGE SCALE GENOMIC DNA]</scope>
    <source>
        <strain evidence="1 2">CITHA-6</strain>
    </source>
</reference>
<sequence length="90" mass="9759">MKLHTLLLVGLGGLVMAGCHSGHKDPETSSDRQTVPVEKTIGMANPASVYCLTLGGKEINITTDLGVHTDCLLPSGERIDEWTLYRRDHS</sequence>
<dbReference type="Pfam" id="PF03891">
    <property type="entry name" value="DUF333"/>
    <property type="match status" value="1"/>
</dbReference>
<keyword evidence="2" id="KW-1185">Reference proteome</keyword>
<dbReference type="GeneID" id="69639069"/>
<dbReference type="EMBL" id="NQMS01000002">
    <property type="protein sequence ID" value="PAV97385.1"/>
    <property type="molecule type" value="Genomic_DNA"/>
</dbReference>
<name>A0A2A2MF67_9GAMM</name>
<dbReference type="AlphaFoldDB" id="A0A2A2MF67"/>
<protein>
    <submittedName>
        <fullName evidence="1">DUF333 domain-containing protein</fullName>
    </submittedName>
</protein>
<dbReference type="Proteomes" id="UP000218796">
    <property type="component" value="Unassembled WGS sequence"/>
</dbReference>
<evidence type="ECO:0000313" key="1">
    <source>
        <dbReference type="EMBL" id="PAV97385.1"/>
    </source>
</evidence>
<comment type="caution">
    <text evidence="1">The sequence shown here is derived from an EMBL/GenBank/DDBJ whole genome shotgun (WGS) entry which is preliminary data.</text>
</comment>
<evidence type="ECO:0000313" key="2">
    <source>
        <dbReference type="Proteomes" id="UP000218796"/>
    </source>
</evidence>
<dbReference type="PANTHER" id="PTHR38008">
    <property type="entry name" value="HEMOLYSIN-RELATED"/>
    <property type="match status" value="1"/>
</dbReference>